<dbReference type="InterPro" id="IPR015943">
    <property type="entry name" value="WD40/YVTN_repeat-like_dom_sf"/>
</dbReference>
<dbReference type="SUPFAM" id="SSF50978">
    <property type="entry name" value="WD40 repeat-like"/>
    <property type="match status" value="1"/>
</dbReference>
<gene>
    <name evidence="8" type="ORF">EJ08DRAFT_699813</name>
</gene>
<proteinExistence type="inferred from homology"/>
<feature type="region of interest" description="Disordered" evidence="6">
    <location>
        <begin position="25"/>
        <end position="52"/>
    </location>
</feature>
<feature type="region of interest" description="Disordered" evidence="6">
    <location>
        <begin position="90"/>
        <end position="122"/>
    </location>
</feature>
<reference evidence="8" key="1">
    <citation type="journal article" date="2020" name="Stud. Mycol.">
        <title>101 Dothideomycetes genomes: a test case for predicting lifestyles and emergence of pathogens.</title>
        <authorList>
            <person name="Haridas S."/>
            <person name="Albert R."/>
            <person name="Binder M."/>
            <person name="Bloem J."/>
            <person name="Labutti K."/>
            <person name="Salamov A."/>
            <person name="Andreopoulos B."/>
            <person name="Baker S."/>
            <person name="Barry K."/>
            <person name="Bills G."/>
            <person name="Bluhm B."/>
            <person name="Cannon C."/>
            <person name="Castanera R."/>
            <person name="Culley D."/>
            <person name="Daum C."/>
            <person name="Ezra D."/>
            <person name="Gonzalez J."/>
            <person name="Henrissat B."/>
            <person name="Kuo A."/>
            <person name="Liang C."/>
            <person name="Lipzen A."/>
            <person name="Lutzoni F."/>
            <person name="Magnuson J."/>
            <person name="Mondo S."/>
            <person name="Nolan M."/>
            <person name="Ohm R."/>
            <person name="Pangilinan J."/>
            <person name="Park H.-J."/>
            <person name="Ramirez L."/>
            <person name="Alfaro M."/>
            <person name="Sun H."/>
            <person name="Tritt A."/>
            <person name="Yoshinaga Y."/>
            <person name="Zwiers L.-H."/>
            <person name="Turgeon B."/>
            <person name="Goodwin S."/>
            <person name="Spatafora J."/>
            <person name="Crous P."/>
            <person name="Grigoriev I."/>
        </authorList>
    </citation>
    <scope>NUCLEOTIDE SEQUENCE</scope>
    <source>
        <strain evidence="8">CBS 130266</strain>
    </source>
</reference>
<dbReference type="Pfam" id="PF24106">
    <property type="entry name" value="Beta-prop_EDC4L"/>
    <property type="match status" value="1"/>
</dbReference>
<feature type="compositionally biased region" description="Basic and acidic residues" evidence="6">
    <location>
        <begin position="320"/>
        <end position="330"/>
    </location>
</feature>
<feature type="region of interest" description="Disordered" evidence="6">
    <location>
        <begin position="1250"/>
        <end position="1290"/>
    </location>
</feature>
<dbReference type="InterPro" id="IPR055393">
    <property type="entry name" value="Beta-prop_EDC4L"/>
</dbReference>
<keyword evidence="3" id="KW-0963">Cytoplasm</keyword>
<feature type="region of interest" description="Disordered" evidence="6">
    <location>
        <begin position="231"/>
        <end position="293"/>
    </location>
</feature>
<evidence type="ECO:0000256" key="2">
    <source>
        <dbReference type="ARBA" id="ARBA00009639"/>
    </source>
</evidence>
<keyword evidence="5" id="KW-0677">Repeat</keyword>
<comment type="caution">
    <text evidence="8">The sequence shown here is derived from an EMBL/GenBank/DDBJ whole genome shotgun (WGS) entry which is preliminary data.</text>
</comment>
<sequence length="1437" mass="156347">MNTTQPERSSATRSTDLLSLLKFKQAPQPASASSPEALIGSGSHRATATASIENIARGASQYIPPTDTTSGAQSRPVSAADLVAGFARKPSGLGQLQSPSALAPTTSRPELRSEASASSPNMNSQDFLLKLLNHQAKPADHESFAPQRVKAALEKTEMVVPQAVVEDLDRQLRETTLEEASNRPEARREREQSPMHVFGQAAPPTSSFDATEPAPPKSKIFTYVNPFEQLSASSPLNQTPKPESRTGTPKVEILKHARDASNTSAPASKARKVSPNSSSRTPAAAPRESVSEALKEVGEVADKQVEQALAQTTKANGDSAPKESKAEKEVREAAAELKEELKDKETRRQMEAGMSKPEAKAFEATINAVAAKPSTSKPITKGTEKASVEEDWEKVPDQDVVVYNFPMRPFITVDIKQLGDGPLPIHPDSMTDIAKIKKEFDQIDRNMVSGSSNFMVYPLKHGGFRVIKQDDGTHKQVFSKYDERNFNISLCHTHHGSGMTEIEAVLATGIHGTVFWAPLANFARDDAFGQSEEERGFIFPPVPTNDENTSGGQLKTRVKPSFRHPEFFGYGRGKSIYIVFPGTARTAAYTDPQSRVCDSNKYLQEYSLRVLTGKAGKDFIFSADDTVILSLDKAGKLKFWDIRPLTQAALQDKAVPTTPLEIKIPLMTLTTCAATEKSWPTSVMLLDKEKPMNKGIALRYVIIGLKQNHTLQIWDLALGKPVEEINFPHEQESDAICSLAYHPKSGVLAVGHPTRNSIYLLHVSAPQYNLPPSSQAKFMQMLANKDPTLPAPASTIIISGIREYTLGDKGTIRSLDMLDDPDTQFGDGPGAPLFILYIMHSKGIAEMRVTRQHLGWSDSGKILNGVSAQKTGAIVVGELRPLPAPVSGDNVSVTSESPSLASVSKTGKDSEKKIESTPSRERKPAVEQTLKAEPSNGDKPEKEKKKKKDKKIAEASQTPSASASPFVKPMEVLSRPTEAEPPQSPSPAAKTPARSKASDPEIPPWAARLLENASSSAAGPSGSTVSSGSTSDSTGLEALLSEQFDTLYRKIGEDKRVQEAAGAAKQEAVLRLVSSTLAENVEGALTRAVNDGLTKITANPLKDAVTATINRNLGASITQSLNASVPRELEKALPLAVGRVLQDPNVLGGVANHVSTRVTEIVDAYLSTAMQTTIVPAFTSLAINAASQMSGEIERRFVEQLRQADAQQQRDNIKIDQLLKNVNNLSQVVQILTEKQIEFQNNTHALLQQALSPVQPSQRSRRGTASSGEGSRPTPVTPARAPKTEEELEREDIEATLAERQYETATVKWLHSKRQNELFLEVFIHVTPEYFHELSPLVTLTVCAIITHPLLDRLQDRLLWLNAALEVLDPAREELAGDILIRIMTVIQTRIHEAYMAVSEQGPSNGILRRMATLARKVNDIKVAAENYMDQALQEAE</sequence>
<dbReference type="Gene3D" id="2.130.10.10">
    <property type="entry name" value="YVTN repeat-like/Quinoprotein amine dehydrogenase"/>
    <property type="match status" value="1"/>
</dbReference>
<feature type="region of interest" description="Disordered" evidence="6">
    <location>
        <begin position="884"/>
        <end position="1000"/>
    </location>
</feature>
<accession>A0A9P4TV82</accession>
<name>A0A9P4TV82_9PEZI</name>
<feature type="region of interest" description="Disordered" evidence="6">
    <location>
        <begin position="1014"/>
        <end position="1033"/>
    </location>
</feature>
<evidence type="ECO:0000256" key="1">
    <source>
        <dbReference type="ARBA" id="ARBA00004201"/>
    </source>
</evidence>
<evidence type="ECO:0000259" key="7">
    <source>
        <dbReference type="Pfam" id="PF24106"/>
    </source>
</evidence>
<feature type="domain" description="EDC4-like protein pdc1 beta-propeller" evidence="7">
    <location>
        <begin position="610"/>
        <end position="762"/>
    </location>
</feature>
<dbReference type="GO" id="GO:0000932">
    <property type="term" value="C:P-body"/>
    <property type="evidence" value="ECO:0007669"/>
    <property type="project" value="UniProtKB-SubCell"/>
</dbReference>
<feature type="compositionally biased region" description="Polar residues" evidence="6">
    <location>
        <begin position="1250"/>
        <end position="1269"/>
    </location>
</feature>
<feature type="compositionally biased region" description="Basic and acidic residues" evidence="6">
    <location>
        <begin position="906"/>
        <end position="925"/>
    </location>
</feature>
<dbReference type="GO" id="GO:0031087">
    <property type="term" value="P:deadenylation-independent decapping of nuclear-transcribed mRNA"/>
    <property type="evidence" value="ECO:0007669"/>
    <property type="project" value="InterPro"/>
</dbReference>
<feature type="region of interest" description="Disordered" evidence="6">
    <location>
        <begin position="537"/>
        <end position="556"/>
    </location>
</feature>
<feature type="compositionally biased region" description="Polar residues" evidence="6">
    <location>
        <begin position="231"/>
        <end position="247"/>
    </location>
</feature>
<feature type="region of interest" description="Disordered" evidence="6">
    <location>
        <begin position="311"/>
        <end position="330"/>
    </location>
</feature>
<protein>
    <recommendedName>
        <fullName evidence="7">EDC4-like protein pdc1 beta-propeller domain-containing protein</fullName>
    </recommendedName>
</protein>
<feature type="compositionally biased region" description="Basic and acidic residues" evidence="6">
    <location>
        <begin position="175"/>
        <end position="193"/>
    </location>
</feature>
<evidence type="ECO:0000313" key="9">
    <source>
        <dbReference type="Proteomes" id="UP000800235"/>
    </source>
</evidence>
<organism evidence="8 9">
    <name type="scientific">Tothia fuscella</name>
    <dbReference type="NCBI Taxonomy" id="1048955"/>
    <lineage>
        <taxon>Eukaryota</taxon>
        <taxon>Fungi</taxon>
        <taxon>Dikarya</taxon>
        <taxon>Ascomycota</taxon>
        <taxon>Pezizomycotina</taxon>
        <taxon>Dothideomycetes</taxon>
        <taxon>Pleosporomycetidae</taxon>
        <taxon>Venturiales</taxon>
        <taxon>Cylindrosympodiaceae</taxon>
        <taxon>Tothia</taxon>
    </lineage>
</organism>
<keyword evidence="9" id="KW-1185">Reference proteome</keyword>
<evidence type="ECO:0000256" key="5">
    <source>
        <dbReference type="ARBA" id="ARBA00022737"/>
    </source>
</evidence>
<comment type="subcellular location">
    <subcellularLocation>
        <location evidence="1">Cytoplasm</location>
        <location evidence="1">P-body</location>
    </subcellularLocation>
</comment>
<evidence type="ECO:0000313" key="8">
    <source>
        <dbReference type="EMBL" id="KAF2427188.1"/>
    </source>
</evidence>
<feature type="region of interest" description="Disordered" evidence="6">
    <location>
        <begin position="175"/>
        <end position="219"/>
    </location>
</feature>
<dbReference type="InterPro" id="IPR036322">
    <property type="entry name" value="WD40_repeat_dom_sf"/>
</dbReference>
<keyword evidence="4" id="KW-0853">WD repeat</keyword>
<dbReference type="Proteomes" id="UP000800235">
    <property type="component" value="Unassembled WGS sequence"/>
</dbReference>
<feature type="compositionally biased region" description="Low complexity" evidence="6">
    <location>
        <begin position="25"/>
        <end position="35"/>
    </location>
</feature>
<feature type="compositionally biased region" description="Polar residues" evidence="6">
    <location>
        <begin position="889"/>
        <end position="905"/>
    </location>
</feature>
<dbReference type="EMBL" id="MU007062">
    <property type="protein sequence ID" value="KAF2427188.1"/>
    <property type="molecule type" value="Genomic_DNA"/>
</dbReference>
<evidence type="ECO:0000256" key="3">
    <source>
        <dbReference type="ARBA" id="ARBA00022490"/>
    </source>
</evidence>
<dbReference type="PANTHER" id="PTHR15598:SF5">
    <property type="entry name" value="ENHANCER OF MRNA-DECAPPING PROTEIN 4"/>
    <property type="match status" value="1"/>
</dbReference>
<comment type="similarity">
    <text evidence="2">Belongs to the WD repeat EDC4 family.</text>
</comment>
<dbReference type="InterPro" id="IPR045152">
    <property type="entry name" value="EDC4-like"/>
</dbReference>
<evidence type="ECO:0000256" key="6">
    <source>
        <dbReference type="SAM" id="MobiDB-lite"/>
    </source>
</evidence>
<feature type="compositionally biased region" description="Polar residues" evidence="6">
    <location>
        <begin position="94"/>
        <end position="108"/>
    </location>
</feature>
<evidence type="ECO:0000256" key="4">
    <source>
        <dbReference type="ARBA" id="ARBA00022574"/>
    </source>
</evidence>
<dbReference type="OrthoDB" id="21128at2759"/>
<dbReference type="PANTHER" id="PTHR15598">
    <property type="entry name" value="ENHANCER OF MRNA-DECAPPING PROTEIN 4"/>
    <property type="match status" value="1"/>
</dbReference>